<dbReference type="InterPro" id="IPR016024">
    <property type="entry name" value="ARM-type_fold"/>
</dbReference>
<dbReference type="Pfam" id="PF01602">
    <property type="entry name" value="Adaptin_N"/>
    <property type="match status" value="1"/>
</dbReference>
<keyword evidence="4" id="KW-0677">Repeat</keyword>
<evidence type="ECO:0000256" key="1">
    <source>
        <dbReference type="ARBA" id="ARBA00004308"/>
    </source>
</evidence>
<sequence>MFEKTLTDLVRGIRATKRGTAVYISQCISEIKEEIKSTDIEVKANALQKMTFLQMMGYGMSPWASFACVEVMSSHRFAHKRIGYLSACQSFNQDTGDVIILCTNLLQKELKCSSSSAVQVYEAGLAINCLSNIVTRDLARDLLPEVMAMLRHPKPYLRKKAVLCLFKLFIKYPEGLRLSFQHIKALLLEDSDPAVVSCAVNVIAELSDKNGPKNYLLLAPQFFQLLTTSSNNWMLIKVVKLLGGLVSEEPRLARKLLEPLASIAKNTQAKSLLFEAVYTITLALPYSRKADGSLPASVPSIVALCSKTLRNLVEEMDQNLKYLGLVGFGSLMKSHPQAVIEHRTLIFQCLSDEDVTLRTRALELLTGMVTKKNLIELINQLMVHVDRAEGSYRDELVGKIVFMCSRDKYAQMADFSWYISILVRLSYVQDTSHGDLIASQIIDVSMRVLPVRVYAVRKMMKLILNHDFKTKTLMMDSLMVETLPSAAWVVGEYSLLIDDAYAMNEDVDDEDKECEMELGNPAEGPYHAIIRSLLSISSFKLDSSTQAIFVQAAVKVFAACCISHKTSDGELEGCVAIMRSHLPYWTESNEFEVQERAFTLYQVLISLGVISVPLDLSKLNLGGNEEKANADNISTSSVERSHSNFDGDLLGLTMPEKSVTSVVSKEDVRRNDLKNVVPNGTAARCRQVAKTLKSLLIPDPMKPTSVKAQKRLELPKSICDLNAPVDVSLFSDLIQEDEARHRMKVSIEEVCFDQQRPAPTAGQGLQQNVGPASFSGTQTEDMGMGISSDKADSVSTMLVSSNNKFHANTPFYLAGSEDNGQQQTLLDVQNHSNAFGTIQLDGFDDSDSSTNQKKKKRGRKKKKKGSAGKVDMAALERNVVIYNSDDEDDTSPQYEAKPPHKSTQNEFQGLAMVDLSTPIDEADVLPTREHRQVPEKSERQGSSEMKHKKKKKKEKEKKEKKSKKIEAAVTNDLLDLGFAVDSAPNKSTISDAFDSLLAVDSSPAQRDDTPVVDPFASMKVGSVPSKFEHSSPVISKQKSVGNKRPWIKGGLKVTDGQIDWSKVSLEYKVYDASAEIGGSRHAANIAVRISNFSIGSLNDLTVSFEGLQQPISLGTLGPGETKESGRKIRFGPFYYKESISSFSTSIKGKLNASGCFTPCKISLPSGLLLMPVTDVSYDDIMQELTSRHWFNTSIKLQAQGSDIMPALASFLRAEIVGTNGGSGLLATQFKGIEQVRLLVKEKPGTNIVKVEIKSTSDKLGKEISSDLKKVLW</sequence>
<feature type="compositionally biased region" description="Basic and acidic residues" evidence="7">
    <location>
        <begin position="926"/>
        <end position="945"/>
    </location>
</feature>
<evidence type="ECO:0000256" key="3">
    <source>
        <dbReference type="ARBA" id="ARBA00022448"/>
    </source>
</evidence>
<feature type="region of interest" description="Disordered" evidence="7">
    <location>
        <begin position="839"/>
        <end position="904"/>
    </location>
</feature>
<dbReference type="EMBL" id="HBGY01032237">
    <property type="protein sequence ID" value="CAD9611569.1"/>
    <property type="molecule type" value="Transcribed_RNA"/>
</dbReference>
<dbReference type="InterPro" id="IPR002553">
    <property type="entry name" value="Clathrin/coatomer_adapt-like_N"/>
</dbReference>
<keyword evidence="5" id="KW-0653">Protein transport</keyword>
<dbReference type="PANTHER" id="PTHR22781:SF12">
    <property type="entry name" value="AP-3 COMPLEX SUBUNIT DELTA-1"/>
    <property type="match status" value="1"/>
</dbReference>
<organism evidence="9">
    <name type="scientific">Leptocylindrus danicus</name>
    <dbReference type="NCBI Taxonomy" id="163516"/>
    <lineage>
        <taxon>Eukaryota</taxon>
        <taxon>Sar</taxon>
        <taxon>Stramenopiles</taxon>
        <taxon>Ochrophyta</taxon>
        <taxon>Bacillariophyta</taxon>
        <taxon>Coscinodiscophyceae</taxon>
        <taxon>Chaetocerotophycidae</taxon>
        <taxon>Leptocylindrales</taxon>
        <taxon>Leptocylindraceae</taxon>
        <taxon>Leptocylindrus</taxon>
    </lineage>
</organism>
<evidence type="ECO:0000313" key="9">
    <source>
        <dbReference type="EMBL" id="CAD9611569.1"/>
    </source>
</evidence>
<protein>
    <recommendedName>
        <fullName evidence="8">Clathrin/coatomer adaptor adaptin-like N-terminal domain-containing protein</fullName>
    </recommendedName>
</protein>
<feature type="compositionally biased region" description="Basic residues" evidence="7">
    <location>
        <begin position="852"/>
        <end position="866"/>
    </location>
</feature>
<feature type="compositionally biased region" description="Basic residues" evidence="7">
    <location>
        <begin position="946"/>
        <end position="963"/>
    </location>
</feature>
<dbReference type="InterPro" id="IPR011989">
    <property type="entry name" value="ARM-like"/>
</dbReference>
<dbReference type="AlphaFoldDB" id="A0A7S2PPC7"/>
<reference evidence="9" key="1">
    <citation type="submission" date="2021-01" db="EMBL/GenBank/DDBJ databases">
        <authorList>
            <person name="Corre E."/>
            <person name="Pelletier E."/>
            <person name="Niang G."/>
            <person name="Scheremetjew M."/>
            <person name="Finn R."/>
            <person name="Kale V."/>
            <person name="Holt S."/>
            <person name="Cochrane G."/>
            <person name="Meng A."/>
            <person name="Brown T."/>
            <person name="Cohen L."/>
        </authorList>
    </citation>
    <scope>NUCLEOTIDE SEQUENCE</scope>
    <source>
        <strain evidence="9">B650</strain>
    </source>
</reference>
<dbReference type="SUPFAM" id="SSF48371">
    <property type="entry name" value="ARM repeat"/>
    <property type="match status" value="1"/>
</dbReference>
<dbReference type="GO" id="GO:0006896">
    <property type="term" value="P:Golgi to vacuole transport"/>
    <property type="evidence" value="ECO:0007669"/>
    <property type="project" value="TreeGrafter"/>
</dbReference>
<proteinExistence type="inferred from homology"/>
<comment type="subcellular location">
    <subcellularLocation>
        <location evidence="1">Endomembrane system</location>
    </subcellularLocation>
</comment>
<name>A0A7S2PPC7_9STRA</name>
<keyword evidence="3" id="KW-0813">Transport</keyword>
<evidence type="ECO:0000259" key="8">
    <source>
        <dbReference type="Pfam" id="PF01602"/>
    </source>
</evidence>
<dbReference type="GO" id="GO:0006623">
    <property type="term" value="P:protein targeting to vacuole"/>
    <property type="evidence" value="ECO:0007669"/>
    <property type="project" value="TreeGrafter"/>
</dbReference>
<keyword evidence="6" id="KW-0472">Membrane</keyword>
<evidence type="ECO:0000256" key="2">
    <source>
        <dbReference type="ARBA" id="ARBA00006613"/>
    </source>
</evidence>
<feature type="domain" description="Clathrin/coatomer adaptor adaptin-like N-terminal" evidence="8">
    <location>
        <begin position="22"/>
        <end position="604"/>
    </location>
</feature>
<gene>
    <name evidence="9" type="ORF">LDAN0321_LOCUS20142</name>
</gene>
<dbReference type="GO" id="GO:0030123">
    <property type="term" value="C:AP-3 adaptor complex"/>
    <property type="evidence" value="ECO:0007669"/>
    <property type="project" value="InterPro"/>
</dbReference>
<evidence type="ECO:0000256" key="4">
    <source>
        <dbReference type="ARBA" id="ARBA00022737"/>
    </source>
</evidence>
<evidence type="ECO:0000256" key="5">
    <source>
        <dbReference type="ARBA" id="ARBA00022927"/>
    </source>
</evidence>
<dbReference type="PANTHER" id="PTHR22781">
    <property type="entry name" value="DELTA ADAPTIN-RELATED"/>
    <property type="match status" value="1"/>
</dbReference>
<dbReference type="GO" id="GO:0010008">
    <property type="term" value="C:endosome membrane"/>
    <property type="evidence" value="ECO:0007669"/>
    <property type="project" value="TreeGrafter"/>
</dbReference>
<evidence type="ECO:0000256" key="7">
    <source>
        <dbReference type="SAM" id="MobiDB-lite"/>
    </source>
</evidence>
<feature type="region of interest" description="Disordered" evidence="7">
    <location>
        <begin position="922"/>
        <end position="964"/>
    </location>
</feature>
<comment type="similarity">
    <text evidence="2">Belongs to the adaptor complexes large subunit family.</text>
</comment>
<accession>A0A7S2PPC7</accession>
<evidence type="ECO:0000256" key="6">
    <source>
        <dbReference type="ARBA" id="ARBA00023136"/>
    </source>
</evidence>
<dbReference type="Gene3D" id="1.25.10.10">
    <property type="entry name" value="Leucine-rich Repeat Variant"/>
    <property type="match status" value="1"/>
</dbReference>
<dbReference type="InterPro" id="IPR017105">
    <property type="entry name" value="AP3_complex_dsu"/>
</dbReference>